<reference evidence="2" key="1">
    <citation type="journal article" date="2018" name="Nat. Plants">
        <title>Whole-genome landscape of Medicago truncatula symbiotic genes.</title>
        <authorList>
            <person name="Pecrix Y."/>
            <person name="Staton S.E."/>
            <person name="Sallet E."/>
            <person name="Lelandais-Briere C."/>
            <person name="Moreau S."/>
            <person name="Carrere S."/>
            <person name="Blein T."/>
            <person name="Jardinaud M.F."/>
            <person name="Latrasse D."/>
            <person name="Zouine M."/>
            <person name="Zahm M."/>
            <person name="Kreplak J."/>
            <person name="Mayjonade B."/>
            <person name="Satge C."/>
            <person name="Perez M."/>
            <person name="Cauet S."/>
            <person name="Marande W."/>
            <person name="Chantry-Darmon C."/>
            <person name="Lopez-Roques C."/>
            <person name="Bouchez O."/>
            <person name="Berard A."/>
            <person name="Debelle F."/>
            <person name="Munos S."/>
            <person name="Bendahmane A."/>
            <person name="Berges H."/>
            <person name="Niebel A."/>
            <person name="Buitink J."/>
            <person name="Frugier F."/>
            <person name="Benhamed M."/>
            <person name="Crespi M."/>
            <person name="Gouzy J."/>
            <person name="Gamas P."/>
        </authorList>
    </citation>
    <scope>NUCLEOTIDE SEQUENCE [LARGE SCALE GENOMIC DNA]</scope>
    <source>
        <strain evidence="2">cv. Jemalong A17</strain>
    </source>
</reference>
<comment type="caution">
    <text evidence="1">The sequence shown here is derived from an EMBL/GenBank/DDBJ whole genome shotgun (WGS) entry which is preliminary data.</text>
</comment>
<gene>
    <name evidence="1" type="ORF">MtrunA17_Chr1g0180921</name>
</gene>
<evidence type="ECO:0000313" key="2">
    <source>
        <dbReference type="Proteomes" id="UP000265566"/>
    </source>
</evidence>
<accession>A0A396JYS4</accession>
<dbReference type="AlphaFoldDB" id="A0A396JYS4"/>
<dbReference type="Proteomes" id="UP000265566">
    <property type="component" value="Chromosome 1"/>
</dbReference>
<dbReference type="EMBL" id="PSQE01000001">
    <property type="protein sequence ID" value="RHN79767.1"/>
    <property type="molecule type" value="Genomic_DNA"/>
</dbReference>
<evidence type="ECO:0000313" key="1">
    <source>
        <dbReference type="EMBL" id="RHN79767.1"/>
    </source>
</evidence>
<sequence>MDWLGINFINRHNLFSHFACWSDVTAPRRFMKPFCLIWHTSIWRERNSRIFKNQTKTFDVLVDDVKALSWCWALSRLRIASCLFYEWCWNPRECLKRKR</sequence>
<protein>
    <submittedName>
        <fullName evidence="1">Uncharacterized protein</fullName>
    </submittedName>
</protein>
<dbReference type="Gramene" id="rna3603">
    <property type="protein sequence ID" value="RHN79767.1"/>
    <property type="gene ID" value="gene3603"/>
</dbReference>
<name>A0A396JYS4_MEDTR</name>
<organism evidence="1 2">
    <name type="scientific">Medicago truncatula</name>
    <name type="common">Barrel medic</name>
    <name type="synonym">Medicago tribuloides</name>
    <dbReference type="NCBI Taxonomy" id="3880"/>
    <lineage>
        <taxon>Eukaryota</taxon>
        <taxon>Viridiplantae</taxon>
        <taxon>Streptophyta</taxon>
        <taxon>Embryophyta</taxon>
        <taxon>Tracheophyta</taxon>
        <taxon>Spermatophyta</taxon>
        <taxon>Magnoliopsida</taxon>
        <taxon>eudicotyledons</taxon>
        <taxon>Gunneridae</taxon>
        <taxon>Pentapetalae</taxon>
        <taxon>rosids</taxon>
        <taxon>fabids</taxon>
        <taxon>Fabales</taxon>
        <taxon>Fabaceae</taxon>
        <taxon>Papilionoideae</taxon>
        <taxon>50 kb inversion clade</taxon>
        <taxon>NPAAA clade</taxon>
        <taxon>Hologalegina</taxon>
        <taxon>IRL clade</taxon>
        <taxon>Trifolieae</taxon>
        <taxon>Medicago</taxon>
    </lineage>
</organism>
<proteinExistence type="predicted"/>